<accession>A0AAV0QT44</accession>
<organism evidence="1 2">
    <name type="scientific">Linum tenue</name>
    <dbReference type="NCBI Taxonomy" id="586396"/>
    <lineage>
        <taxon>Eukaryota</taxon>
        <taxon>Viridiplantae</taxon>
        <taxon>Streptophyta</taxon>
        <taxon>Embryophyta</taxon>
        <taxon>Tracheophyta</taxon>
        <taxon>Spermatophyta</taxon>
        <taxon>Magnoliopsida</taxon>
        <taxon>eudicotyledons</taxon>
        <taxon>Gunneridae</taxon>
        <taxon>Pentapetalae</taxon>
        <taxon>rosids</taxon>
        <taxon>fabids</taxon>
        <taxon>Malpighiales</taxon>
        <taxon>Linaceae</taxon>
        <taxon>Linum</taxon>
    </lineage>
</organism>
<evidence type="ECO:0000313" key="1">
    <source>
        <dbReference type="EMBL" id="CAI0547272.1"/>
    </source>
</evidence>
<reference evidence="1" key="1">
    <citation type="submission" date="2022-08" db="EMBL/GenBank/DDBJ databases">
        <authorList>
            <person name="Gutierrez-Valencia J."/>
        </authorList>
    </citation>
    <scope>NUCLEOTIDE SEQUENCE</scope>
</reference>
<dbReference type="AlphaFoldDB" id="A0AAV0QT44"/>
<keyword evidence="2" id="KW-1185">Reference proteome</keyword>
<proteinExistence type="predicted"/>
<gene>
    <name evidence="1" type="ORF">LITE_LOCUS44307</name>
</gene>
<dbReference type="EMBL" id="CAMGYJ010000010">
    <property type="protein sequence ID" value="CAI0547272.1"/>
    <property type="molecule type" value="Genomic_DNA"/>
</dbReference>
<name>A0AAV0QT44_9ROSI</name>
<comment type="caution">
    <text evidence="1">The sequence shown here is derived from an EMBL/GenBank/DDBJ whole genome shotgun (WGS) entry which is preliminary data.</text>
</comment>
<dbReference type="Proteomes" id="UP001154282">
    <property type="component" value="Unassembled WGS sequence"/>
</dbReference>
<protein>
    <submittedName>
        <fullName evidence="1">Uncharacterized protein</fullName>
    </submittedName>
</protein>
<sequence length="330" mass="38145">MPRTRSTVFLRSFNAAHQAVEAANWNNGWNEEGADKWWSNEEVDVADLTRVAVRRAGIVTRLKHVILKDLNDVAALACVDTYRRLHQTFDYQVSMYPMGYSRYRVYRGVSSDLNNEICDAMGRNGFIVDFQCPRNISNVALKAYSSAWSKYSAAQDLVAKHRRSLIDAILYPNRYIELPSEFGEDPDGYVESRRSLIDAILYPNRYIELPSEFGEDPDGYVESLRQRVTECAVRCLKMRTILLMHPGDEKRLCSLLVYRDSFLHPPDYEGEALPARDFYHFEVYKHVNDPNLLHTFYEALRLIRYGMHYHGANYKMPPALKSPGAEFVYA</sequence>
<evidence type="ECO:0000313" key="2">
    <source>
        <dbReference type="Proteomes" id="UP001154282"/>
    </source>
</evidence>